<dbReference type="Pfam" id="PF12900">
    <property type="entry name" value="Pyridox_ox_2"/>
    <property type="match status" value="1"/>
</dbReference>
<comment type="caution">
    <text evidence="1">The sequence shown here is derived from an EMBL/GenBank/DDBJ whole genome shotgun (WGS) entry which is preliminary data.</text>
</comment>
<evidence type="ECO:0000313" key="2">
    <source>
        <dbReference type="Proteomes" id="UP000580910"/>
    </source>
</evidence>
<dbReference type="SUPFAM" id="SSF50475">
    <property type="entry name" value="FMN-binding split barrel"/>
    <property type="match status" value="1"/>
</dbReference>
<protein>
    <recommendedName>
        <fullName evidence="3">Nitroimidazol reductase NimA, pyridoxamine 5'-phosphate oxidase superfamily</fullName>
    </recommendedName>
</protein>
<dbReference type="InterPro" id="IPR024747">
    <property type="entry name" value="Pyridox_Oxase-rel"/>
</dbReference>
<keyword evidence="2" id="KW-1185">Reference proteome</keyword>
<gene>
    <name evidence="1" type="ORF">FB382_002891</name>
</gene>
<dbReference type="InterPro" id="IPR012349">
    <property type="entry name" value="Split_barrel_FMN-bd"/>
</dbReference>
<evidence type="ECO:0008006" key="3">
    <source>
        <dbReference type="Google" id="ProtNLM"/>
    </source>
</evidence>
<evidence type="ECO:0000313" key="1">
    <source>
        <dbReference type="EMBL" id="MBA8804600.1"/>
    </source>
</evidence>
<name>A0A7W3PAC7_9ACTN</name>
<proteinExistence type="predicted"/>
<dbReference type="RefSeq" id="WP_182540232.1">
    <property type="nucleotide sequence ID" value="NZ_JACGXA010000001.1"/>
</dbReference>
<dbReference type="Proteomes" id="UP000580910">
    <property type="component" value="Unassembled WGS sequence"/>
</dbReference>
<organism evidence="1 2">
    <name type="scientific">Nocardioides ginsengisegetis</name>
    <dbReference type="NCBI Taxonomy" id="661491"/>
    <lineage>
        <taxon>Bacteria</taxon>
        <taxon>Bacillati</taxon>
        <taxon>Actinomycetota</taxon>
        <taxon>Actinomycetes</taxon>
        <taxon>Propionibacteriales</taxon>
        <taxon>Nocardioidaceae</taxon>
        <taxon>Nocardioides</taxon>
    </lineage>
</organism>
<reference evidence="1 2" key="1">
    <citation type="submission" date="2020-07" db="EMBL/GenBank/DDBJ databases">
        <title>Sequencing the genomes of 1000 actinobacteria strains.</title>
        <authorList>
            <person name="Klenk H.-P."/>
        </authorList>
    </citation>
    <scope>NUCLEOTIDE SEQUENCE [LARGE SCALE GENOMIC DNA]</scope>
    <source>
        <strain evidence="1 2">DSM 21349</strain>
    </source>
</reference>
<accession>A0A7W3PAC7</accession>
<dbReference type="AlphaFoldDB" id="A0A7W3PAC7"/>
<sequence length="146" mass="16450">MQDPFELSPSECEALLRAGVVGRIALATPTGPHIVPVNYSVVEESIVVLTSPYSLLGTHGRDSMLAFEIDQFDYEYHRGWSVVARGRAEVVTDPAEVERIRKTWPPRPWASGIRTLCLRIRWSELSGRRLGTGWQPMEDLPVHRVV</sequence>
<dbReference type="EMBL" id="JACGXA010000001">
    <property type="protein sequence ID" value="MBA8804600.1"/>
    <property type="molecule type" value="Genomic_DNA"/>
</dbReference>
<dbReference type="Gene3D" id="2.30.110.10">
    <property type="entry name" value="Electron Transport, Fmn-binding Protein, Chain A"/>
    <property type="match status" value="1"/>
</dbReference>